<organism evidence="2 3">
    <name type="scientific">Piloderma croceum (strain F 1598)</name>
    <dbReference type="NCBI Taxonomy" id="765440"/>
    <lineage>
        <taxon>Eukaryota</taxon>
        <taxon>Fungi</taxon>
        <taxon>Dikarya</taxon>
        <taxon>Basidiomycota</taxon>
        <taxon>Agaricomycotina</taxon>
        <taxon>Agaricomycetes</taxon>
        <taxon>Agaricomycetidae</taxon>
        <taxon>Atheliales</taxon>
        <taxon>Atheliaceae</taxon>
        <taxon>Piloderma</taxon>
    </lineage>
</organism>
<name>A0A0C3GB32_PILCF</name>
<dbReference type="STRING" id="765440.A0A0C3GB32"/>
<dbReference type="OrthoDB" id="3255572at2759"/>
<dbReference type="Proteomes" id="UP000054166">
    <property type="component" value="Unassembled WGS sequence"/>
</dbReference>
<gene>
    <name evidence="2" type="ORF">PILCRDRAFT_3569</name>
</gene>
<evidence type="ECO:0008006" key="4">
    <source>
        <dbReference type="Google" id="ProtNLM"/>
    </source>
</evidence>
<reference evidence="2 3" key="1">
    <citation type="submission" date="2014-04" db="EMBL/GenBank/DDBJ databases">
        <authorList>
            <consortium name="DOE Joint Genome Institute"/>
            <person name="Kuo A."/>
            <person name="Tarkka M."/>
            <person name="Buscot F."/>
            <person name="Kohler A."/>
            <person name="Nagy L.G."/>
            <person name="Floudas D."/>
            <person name="Copeland A."/>
            <person name="Barry K.W."/>
            <person name="Cichocki N."/>
            <person name="Veneault-Fourrey C."/>
            <person name="LaButti K."/>
            <person name="Lindquist E.A."/>
            <person name="Lipzen A."/>
            <person name="Lundell T."/>
            <person name="Morin E."/>
            <person name="Murat C."/>
            <person name="Sun H."/>
            <person name="Tunlid A."/>
            <person name="Henrissat B."/>
            <person name="Grigoriev I.V."/>
            <person name="Hibbett D.S."/>
            <person name="Martin F."/>
            <person name="Nordberg H.P."/>
            <person name="Cantor M.N."/>
            <person name="Hua S.X."/>
        </authorList>
    </citation>
    <scope>NUCLEOTIDE SEQUENCE [LARGE SCALE GENOMIC DNA]</scope>
    <source>
        <strain evidence="2 3">F 1598</strain>
    </source>
</reference>
<keyword evidence="3" id="KW-1185">Reference proteome</keyword>
<proteinExistence type="predicted"/>
<dbReference type="EMBL" id="KN832978">
    <property type="protein sequence ID" value="KIM87841.1"/>
    <property type="molecule type" value="Genomic_DNA"/>
</dbReference>
<accession>A0A0C3GB32</accession>
<dbReference type="InParanoid" id="A0A0C3GB32"/>
<evidence type="ECO:0000313" key="3">
    <source>
        <dbReference type="Proteomes" id="UP000054166"/>
    </source>
</evidence>
<evidence type="ECO:0000313" key="2">
    <source>
        <dbReference type="EMBL" id="KIM87841.1"/>
    </source>
</evidence>
<sequence length="234" mass="26827">MVNRRISSDIKETSLTPLRKDSDDQPSSTQHHTHHLQVQPRRAEIYLDELQYWLAIHHDIAISVAALHRNLEDTGLTHKILHKIATEQDEVLHAKWRNHLDEKLSGTGDKFVFADDSTTRCFGHTLARERAHFHNVFIQGGCYSFVTAMTKKEYIATKVVPASFDSFDFFDFIAEEVLLQMNPWPDNQSVLVIDNCHIYHNDALVDLVHDASLIPFVKLPSHVSSFVLTQSQPH</sequence>
<dbReference type="HOGENOM" id="CLU_056788_1_6_1"/>
<feature type="region of interest" description="Disordered" evidence="1">
    <location>
        <begin position="1"/>
        <end position="38"/>
    </location>
</feature>
<evidence type="ECO:0000256" key="1">
    <source>
        <dbReference type="SAM" id="MobiDB-lite"/>
    </source>
</evidence>
<protein>
    <recommendedName>
        <fullName evidence="4">Tc1-like transposase DDE domain-containing protein</fullName>
    </recommendedName>
</protein>
<feature type="compositionally biased region" description="Basic and acidic residues" evidence="1">
    <location>
        <begin position="1"/>
        <end position="23"/>
    </location>
</feature>
<dbReference type="AlphaFoldDB" id="A0A0C3GB32"/>
<reference evidence="3" key="2">
    <citation type="submission" date="2015-01" db="EMBL/GenBank/DDBJ databases">
        <title>Evolutionary Origins and Diversification of the Mycorrhizal Mutualists.</title>
        <authorList>
            <consortium name="DOE Joint Genome Institute"/>
            <consortium name="Mycorrhizal Genomics Consortium"/>
            <person name="Kohler A."/>
            <person name="Kuo A."/>
            <person name="Nagy L.G."/>
            <person name="Floudas D."/>
            <person name="Copeland A."/>
            <person name="Barry K.W."/>
            <person name="Cichocki N."/>
            <person name="Veneault-Fourrey C."/>
            <person name="LaButti K."/>
            <person name="Lindquist E.A."/>
            <person name="Lipzen A."/>
            <person name="Lundell T."/>
            <person name="Morin E."/>
            <person name="Murat C."/>
            <person name="Riley R."/>
            <person name="Ohm R."/>
            <person name="Sun H."/>
            <person name="Tunlid A."/>
            <person name="Henrissat B."/>
            <person name="Grigoriev I.V."/>
            <person name="Hibbett D.S."/>
            <person name="Martin F."/>
        </authorList>
    </citation>
    <scope>NUCLEOTIDE SEQUENCE [LARGE SCALE GENOMIC DNA]</scope>
    <source>
        <strain evidence="3">F 1598</strain>
    </source>
</reference>